<reference evidence="7 8" key="1">
    <citation type="submission" date="2018-04" db="EMBL/GenBank/DDBJ databases">
        <title>Genomic Encyclopedia of Archaeal and Bacterial Type Strains, Phase II (KMG-II): from individual species to whole genera.</title>
        <authorList>
            <person name="Goeker M."/>
        </authorList>
    </citation>
    <scope>NUCLEOTIDE SEQUENCE [LARGE SCALE GENOMIC DNA]</scope>
    <source>
        <strain evidence="7 8">DSM 28823</strain>
    </source>
</reference>
<keyword evidence="2" id="KW-0805">Transcription regulation</keyword>
<dbReference type="InterPro" id="IPR013325">
    <property type="entry name" value="RNA_pol_sigma_r2"/>
</dbReference>
<dbReference type="EMBL" id="QAAD01000014">
    <property type="protein sequence ID" value="PTN07726.1"/>
    <property type="molecule type" value="Genomic_DNA"/>
</dbReference>
<dbReference type="SUPFAM" id="SSF88946">
    <property type="entry name" value="Sigma2 domain of RNA polymerase sigma factors"/>
    <property type="match status" value="1"/>
</dbReference>
<evidence type="ECO:0000256" key="4">
    <source>
        <dbReference type="ARBA" id="ARBA00023163"/>
    </source>
</evidence>
<evidence type="ECO:0000256" key="1">
    <source>
        <dbReference type="ARBA" id="ARBA00010641"/>
    </source>
</evidence>
<evidence type="ECO:0000313" key="7">
    <source>
        <dbReference type="EMBL" id="PTN07726.1"/>
    </source>
</evidence>
<dbReference type="Proteomes" id="UP000243525">
    <property type="component" value="Unassembled WGS sequence"/>
</dbReference>
<dbReference type="Pfam" id="PF08281">
    <property type="entry name" value="Sigma70_r4_2"/>
    <property type="match status" value="1"/>
</dbReference>
<keyword evidence="3" id="KW-0731">Sigma factor</keyword>
<organism evidence="7 8">
    <name type="scientific">Mangrovibacterium marinum</name>
    <dbReference type="NCBI Taxonomy" id="1639118"/>
    <lineage>
        <taxon>Bacteria</taxon>
        <taxon>Pseudomonadati</taxon>
        <taxon>Bacteroidota</taxon>
        <taxon>Bacteroidia</taxon>
        <taxon>Marinilabiliales</taxon>
        <taxon>Prolixibacteraceae</taxon>
        <taxon>Mangrovibacterium</taxon>
    </lineage>
</organism>
<dbReference type="InterPro" id="IPR013249">
    <property type="entry name" value="RNA_pol_sigma70_r4_t2"/>
</dbReference>
<evidence type="ECO:0000259" key="5">
    <source>
        <dbReference type="Pfam" id="PF04542"/>
    </source>
</evidence>
<name>A0A2T5BZL4_9BACT</name>
<accession>A0A2T5BZL4</accession>
<keyword evidence="8" id="KW-1185">Reference proteome</keyword>
<dbReference type="GO" id="GO:0006352">
    <property type="term" value="P:DNA-templated transcription initiation"/>
    <property type="evidence" value="ECO:0007669"/>
    <property type="project" value="InterPro"/>
</dbReference>
<evidence type="ECO:0000313" key="8">
    <source>
        <dbReference type="Proteomes" id="UP000243525"/>
    </source>
</evidence>
<evidence type="ECO:0000259" key="6">
    <source>
        <dbReference type="Pfam" id="PF08281"/>
    </source>
</evidence>
<feature type="domain" description="RNA polymerase sigma-70 region 2" evidence="5">
    <location>
        <begin position="18"/>
        <end position="78"/>
    </location>
</feature>
<dbReference type="AlphaFoldDB" id="A0A2T5BZL4"/>
<dbReference type="InterPro" id="IPR007627">
    <property type="entry name" value="RNA_pol_sigma70_r2"/>
</dbReference>
<feature type="domain" description="RNA polymerase sigma factor 70 region 4 type 2" evidence="6">
    <location>
        <begin position="108"/>
        <end position="159"/>
    </location>
</feature>
<dbReference type="InterPro" id="IPR013324">
    <property type="entry name" value="RNA_pol_sigma_r3/r4-like"/>
</dbReference>
<sequence length="177" mass="20764">MQNGFVDFREVFDCLFAELCHFANSFLQDFEQSEDVVQDILLKYWERHRLFADMKASRAWLYKAVRNKCLDLLKKERKTGARIQVLELLTLQAPPDFNGLEIYEIDKQVEAALESMSETTARIFSLSRTSGLSYKQIAQELNVSVKTIEYHMSKALATMNSYLREFICLFLLFYMKL</sequence>
<comment type="caution">
    <text evidence="7">The sequence shown here is derived from an EMBL/GenBank/DDBJ whole genome shotgun (WGS) entry which is preliminary data.</text>
</comment>
<evidence type="ECO:0000256" key="2">
    <source>
        <dbReference type="ARBA" id="ARBA00023015"/>
    </source>
</evidence>
<dbReference type="PANTHER" id="PTHR43133:SF46">
    <property type="entry name" value="RNA POLYMERASE SIGMA-70 FACTOR ECF SUBFAMILY"/>
    <property type="match status" value="1"/>
</dbReference>
<protein>
    <submittedName>
        <fullName evidence="7">RNA polymerase sigma-70 factor (ECF subfamily)</fullName>
    </submittedName>
</protein>
<dbReference type="InterPro" id="IPR014284">
    <property type="entry name" value="RNA_pol_sigma-70_dom"/>
</dbReference>
<dbReference type="Gene3D" id="1.10.1740.10">
    <property type="match status" value="1"/>
</dbReference>
<gene>
    <name evidence="7" type="ORF">C8N47_11469</name>
</gene>
<proteinExistence type="inferred from homology"/>
<dbReference type="SUPFAM" id="SSF88659">
    <property type="entry name" value="Sigma3 and sigma4 domains of RNA polymerase sigma factors"/>
    <property type="match status" value="1"/>
</dbReference>
<dbReference type="GO" id="GO:0003677">
    <property type="term" value="F:DNA binding"/>
    <property type="evidence" value="ECO:0007669"/>
    <property type="project" value="InterPro"/>
</dbReference>
<dbReference type="PANTHER" id="PTHR43133">
    <property type="entry name" value="RNA POLYMERASE ECF-TYPE SIGMA FACTO"/>
    <property type="match status" value="1"/>
</dbReference>
<dbReference type="InterPro" id="IPR036388">
    <property type="entry name" value="WH-like_DNA-bd_sf"/>
</dbReference>
<keyword evidence="4" id="KW-0804">Transcription</keyword>
<comment type="similarity">
    <text evidence="1">Belongs to the sigma-70 factor family. ECF subfamily.</text>
</comment>
<dbReference type="NCBIfam" id="TIGR02937">
    <property type="entry name" value="sigma70-ECF"/>
    <property type="match status" value="1"/>
</dbReference>
<dbReference type="Gene3D" id="1.10.10.10">
    <property type="entry name" value="Winged helix-like DNA-binding domain superfamily/Winged helix DNA-binding domain"/>
    <property type="match status" value="1"/>
</dbReference>
<dbReference type="NCBIfam" id="TIGR02985">
    <property type="entry name" value="Sig70_bacteroi1"/>
    <property type="match status" value="1"/>
</dbReference>
<dbReference type="InterPro" id="IPR014327">
    <property type="entry name" value="RNA_pol_sigma70_bacteroid"/>
</dbReference>
<dbReference type="InterPro" id="IPR039425">
    <property type="entry name" value="RNA_pol_sigma-70-like"/>
</dbReference>
<dbReference type="GO" id="GO:0016987">
    <property type="term" value="F:sigma factor activity"/>
    <property type="evidence" value="ECO:0007669"/>
    <property type="project" value="UniProtKB-KW"/>
</dbReference>
<dbReference type="Pfam" id="PF04542">
    <property type="entry name" value="Sigma70_r2"/>
    <property type="match status" value="1"/>
</dbReference>
<evidence type="ECO:0000256" key="3">
    <source>
        <dbReference type="ARBA" id="ARBA00023082"/>
    </source>
</evidence>